<gene>
    <name evidence="1" type="ORF">ZEAMMB73_Zm00001d025334</name>
</gene>
<dbReference type="InParanoid" id="A0A1D6J6J3"/>
<dbReference type="eggNOG" id="KOG1526">
    <property type="taxonomic scope" value="Eukaryota"/>
</dbReference>
<dbReference type="EMBL" id="CM000786">
    <property type="protein sequence ID" value="AQK43541.1"/>
    <property type="molecule type" value="Genomic_DNA"/>
</dbReference>
<dbReference type="PaxDb" id="4577-GRMZM2G414225_P01"/>
<name>A0A1D6J6J3_MAIZE</name>
<reference evidence="1" key="1">
    <citation type="submission" date="2015-12" db="EMBL/GenBank/DDBJ databases">
        <title>Update maize B73 reference genome by single molecule sequencing technologies.</title>
        <authorList>
            <consortium name="Maize Genome Sequencing Project"/>
            <person name="Ware D."/>
        </authorList>
    </citation>
    <scope>NUCLEOTIDE SEQUENCE</scope>
    <source>
        <tissue evidence="1">Seedling</tissue>
    </source>
</reference>
<organism evidence="1">
    <name type="scientific">Zea mays</name>
    <name type="common">Maize</name>
    <dbReference type="NCBI Taxonomy" id="4577"/>
    <lineage>
        <taxon>Eukaryota</taxon>
        <taxon>Viridiplantae</taxon>
        <taxon>Streptophyta</taxon>
        <taxon>Embryophyta</taxon>
        <taxon>Tracheophyta</taxon>
        <taxon>Spermatophyta</taxon>
        <taxon>Magnoliopsida</taxon>
        <taxon>Liliopsida</taxon>
        <taxon>Poales</taxon>
        <taxon>Poaceae</taxon>
        <taxon>PACMAD clade</taxon>
        <taxon>Panicoideae</taxon>
        <taxon>Andropogonodae</taxon>
        <taxon>Andropogoneae</taxon>
        <taxon>Tripsacinae</taxon>
        <taxon>Zea</taxon>
    </lineage>
</organism>
<proteinExistence type="predicted"/>
<dbReference type="SMR" id="A0A1D6J6J3"/>
<dbReference type="STRING" id="4577.A0A1D6J6J3"/>
<sequence length="126" mass="14457">MATAYEKKWPLYLRTKNTILKKYDGKFKYLQFLVLSYPIKFVHGPPMTPWSSPTSTSSSRRHTSPLMAAGSWTTLEADDWYYLEARNTVRIVALEDYTSIDLTGIDPGLLFEGFLIASIATQEMRH</sequence>
<protein>
    <submittedName>
        <fullName evidence="1">Uncharacterized protein</fullName>
    </submittedName>
</protein>
<dbReference type="AlphaFoldDB" id="A0A1D6J6J3"/>
<accession>A0A1D6J6J3</accession>
<evidence type="ECO:0000313" key="1">
    <source>
        <dbReference type="EMBL" id="AQK43541.1"/>
    </source>
</evidence>